<feature type="region of interest" description="Disordered" evidence="6">
    <location>
        <begin position="1"/>
        <end position="25"/>
    </location>
</feature>
<dbReference type="GO" id="GO:0003677">
    <property type="term" value="F:DNA binding"/>
    <property type="evidence" value="ECO:0007669"/>
    <property type="project" value="UniProtKB-KW"/>
</dbReference>
<dbReference type="InterPro" id="IPR015300">
    <property type="entry name" value="DNA-bd_pseudobarrel_sf"/>
</dbReference>
<comment type="subcellular location">
    <subcellularLocation>
        <location evidence="1">Nucleus</location>
    </subcellularLocation>
</comment>
<evidence type="ECO:0000256" key="3">
    <source>
        <dbReference type="ARBA" id="ARBA00023125"/>
    </source>
</evidence>
<keyword evidence="8" id="KW-1185">Reference proteome</keyword>
<evidence type="ECO:0008006" key="9">
    <source>
        <dbReference type="Google" id="ProtNLM"/>
    </source>
</evidence>
<evidence type="ECO:0000256" key="4">
    <source>
        <dbReference type="ARBA" id="ARBA00023163"/>
    </source>
</evidence>
<gene>
    <name evidence="7" type="ORF">TEA_009721</name>
</gene>
<keyword evidence="3" id="KW-0238">DNA-binding</keyword>
<evidence type="ECO:0000256" key="5">
    <source>
        <dbReference type="ARBA" id="ARBA00023242"/>
    </source>
</evidence>
<dbReference type="Gene3D" id="2.40.330.10">
    <property type="entry name" value="DNA-binding pseudobarrel domain"/>
    <property type="match status" value="2"/>
</dbReference>
<name>A0A4S4EB46_CAMSN</name>
<accession>A0A4S4EB46</accession>
<feature type="compositionally biased region" description="Polar residues" evidence="6">
    <location>
        <begin position="16"/>
        <end position="25"/>
    </location>
</feature>
<evidence type="ECO:0000313" key="7">
    <source>
        <dbReference type="EMBL" id="THG12796.1"/>
    </source>
</evidence>
<dbReference type="SUPFAM" id="SSF101936">
    <property type="entry name" value="DNA-binding pseudobarrel domain"/>
    <property type="match status" value="2"/>
</dbReference>
<protein>
    <recommendedName>
        <fullName evidence="9">TF-B3 domain-containing protein</fullName>
    </recommendedName>
</protein>
<keyword evidence="4" id="KW-0804">Transcription</keyword>
<keyword evidence="5" id="KW-0539">Nucleus</keyword>
<dbReference type="PANTHER" id="PTHR31140:SF139">
    <property type="entry name" value="B3 DOMAIN-CONTAINING PROTEIN OS02G0455900-RELATED"/>
    <property type="match status" value="1"/>
</dbReference>
<evidence type="ECO:0000256" key="1">
    <source>
        <dbReference type="ARBA" id="ARBA00004123"/>
    </source>
</evidence>
<evidence type="ECO:0000256" key="6">
    <source>
        <dbReference type="SAM" id="MobiDB-lite"/>
    </source>
</evidence>
<sequence>MLEIRDTSEALDDEGNASSSTPLEETATITEGSAKGNAAAADVISQSKSGALITSGWQRFVDWHGLKDLDVIRFYKLILGLHPKHFLIDYAKAEGNVVSTSKNLHTKQVRDEEVRHDVISESKFGGGPLCSSERAKLEQQGKDGKFHRRAFLFELWLRSDDVEEGMPYITKKKLAKHFLPIPTHLPNYKYENQIVIFDTQNQNLDMTLVYNSFLSAFFITRGWHRFVIRHGVKVTDVICFYKPLLPLHDLHFLIEHVKRGVNTPEFKSENFLFELQLNFIYGYFDWLKFPKEEVRNHFPAIEKPGGKGQLYFNDAQNNDWLMAIFFDQDIDAYVLMDGWEGFVSKHRLEEM</sequence>
<reference evidence="7 8" key="1">
    <citation type="journal article" date="2018" name="Proc. Natl. Acad. Sci. U.S.A.">
        <title>Draft genome sequence of Camellia sinensis var. sinensis provides insights into the evolution of the tea genome and tea quality.</title>
        <authorList>
            <person name="Wei C."/>
            <person name="Yang H."/>
            <person name="Wang S."/>
            <person name="Zhao J."/>
            <person name="Liu C."/>
            <person name="Gao L."/>
            <person name="Xia E."/>
            <person name="Lu Y."/>
            <person name="Tai Y."/>
            <person name="She G."/>
            <person name="Sun J."/>
            <person name="Cao H."/>
            <person name="Tong W."/>
            <person name="Gao Q."/>
            <person name="Li Y."/>
            <person name="Deng W."/>
            <person name="Jiang X."/>
            <person name="Wang W."/>
            <person name="Chen Q."/>
            <person name="Zhang S."/>
            <person name="Li H."/>
            <person name="Wu J."/>
            <person name="Wang P."/>
            <person name="Li P."/>
            <person name="Shi C."/>
            <person name="Zheng F."/>
            <person name="Jian J."/>
            <person name="Huang B."/>
            <person name="Shan D."/>
            <person name="Shi M."/>
            <person name="Fang C."/>
            <person name="Yue Y."/>
            <person name="Li F."/>
            <person name="Li D."/>
            <person name="Wei S."/>
            <person name="Han B."/>
            <person name="Jiang C."/>
            <person name="Yin Y."/>
            <person name="Xia T."/>
            <person name="Zhang Z."/>
            <person name="Bennetzen J.L."/>
            <person name="Zhao S."/>
            <person name="Wan X."/>
        </authorList>
    </citation>
    <scope>NUCLEOTIDE SEQUENCE [LARGE SCALE GENOMIC DNA]</scope>
    <source>
        <strain evidence="8">cv. Shuchazao</strain>
        <tissue evidence="7">Leaf</tissue>
    </source>
</reference>
<evidence type="ECO:0000256" key="2">
    <source>
        <dbReference type="ARBA" id="ARBA00023015"/>
    </source>
</evidence>
<comment type="caution">
    <text evidence="7">The sequence shown here is derived from an EMBL/GenBank/DDBJ whole genome shotgun (WGS) entry which is preliminary data.</text>
</comment>
<evidence type="ECO:0000313" key="8">
    <source>
        <dbReference type="Proteomes" id="UP000306102"/>
    </source>
</evidence>
<dbReference type="AlphaFoldDB" id="A0A4S4EB46"/>
<dbReference type="Proteomes" id="UP000306102">
    <property type="component" value="Unassembled WGS sequence"/>
</dbReference>
<proteinExistence type="predicted"/>
<dbReference type="EMBL" id="SDRB02006334">
    <property type="protein sequence ID" value="THG12796.1"/>
    <property type="molecule type" value="Genomic_DNA"/>
</dbReference>
<organism evidence="7 8">
    <name type="scientific">Camellia sinensis var. sinensis</name>
    <name type="common">China tea</name>
    <dbReference type="NCBI Taxonomy" id="542762"/>
    <lineage>
        <taxon>Eukaryota</taxon>
        <taxon>Viridiplantae</taxon>
        <taxon>Streptophyta</taxon>
        <taxon>Embryophyta</taxon>
        <taxon>Tracheophyta</taxon>
        <taxon>Spermatophyta</taxon>
        <taxon>Magnoliopsida</taxon>
        <taxon>eudicotyledons</taxon>
        <taxon>Gunneridae</taxon>
        <taxon>Pentapetalae</taxon>
        <taxon>asterids</taxon>
        <taxon>Ericales</taxon>
        <taxon>Theaceae</taxon>
        <taxon>Camellia</taxon>
    </lineage>
</organism>
<dbReference type="GO" id="GO:0005634">
    <property type="term" value="C:nucleus"/>
    <property type="evidence" value="ECO:0007669"/>
    <property type="project" value="UniProtKB-SubCell"/>
</dbReference>
<dbReference type="InterPro" id="IPR044800">
    <property type="entry name" value="LEC2-like"/>
</dbReference>
<dbReference type="PANTHER" id="PTHR31140">
    <property type="entry name" value="B3 DOMAIN-CONTAINING TRANSCRIPTION FACTOR ABI3"/>
    <property type="match status" value="1"/>
</dbReference>
<dbReference type="GO" id="GO:0003700">
    <property type="term" value="F:DNA-binding transcription factor activity"/>
    <property type="evidence" value="ECO:0007669"/>
    <property type="project" value="InterPro"/>
</dbReference>
<keyword evidence="2" id="KW-0805">Transcription regulation</keyword>